<name>A0A1I3LH78_9BURK</name>
<proteinExistence type="predicted"/>
<reference evidence="1 2" key="1">
    <citation type="submission" date="2016-10" db="EMBL/GenBank/DDBJ databases">
        <authorList>
            <person name="de Groot N.N."/>
        </authorList>
    </citation>
    <scope>NUCLEOTIDE SEQUENCE [LARGE SCALE GENOMIC DNA]</scope>
    <source>
        <strain evidence="1 2">LMG 23650</strain>
    </source>
</reference>
<organism evidence="1 2">
    <name type="scientific">Paraburkholderia megapolitana</name>
    <dbReference type="NCBI Taxonomy" id="420953"/>
    <lineage>
        <taxon>Bacteria</taxon>
        <taxon>Pseudomonadati</taxon>
        <taxon>Pseudomonadota</taxon>
        <taxon>Betaproteobacteria</taxon>
        <taxon>Burkholderiales</taxon>
        <taxon>Burkholderiaceae</taxon>
        <taxon>Paraburkholderia</taxon>
    </lineage>
</organism>
<keyword evidence="2" id="KW-1185">Reference proteome</keyword>
<evidence type="ECO:0000313" key="1">
    <source>
        <dbReference type="EMBL" id="SFI84084.1"/>
    </source>
</evidence>
<accession>A0A1I3LH78</accession>
<dbReference type="AlphaFoldDB" id="A0A1I3LH78"/>
<evidence type="ECO:0000313" key="2">
    <source>
        <dbReference type="Proteomes" id="UP000199548"/>
    </source>
</evidence>
<gene>
    <name evidence="1" type="ORF">SAMN05192543_104423</name>
</gene>
<sequence>MAVEAHRRRHVTRFDVVDLTPRWTVLMPILISAIEHGTETGRENARRNLHKLADKVDSAQQLQRRVRAALDRLTRVWPTRHDALSPEERAALAEAVEVLTLTAAEVVRVAHPDDIVDESGCINS</sequence>
<dbReference type="EMBL" id="FOQU01000004">
    <property type="protein sequence ID" value="SFI84084.1"/>
    <property type="molecule type" value="Genomic_DNA"/>
</dbReference>
<dbReference type="Proteomes" id="UP000199548">
    <property type="component" value="Unassembled WGS sequence"/>
</dbReference>
<protein>
    <submittedName>
        <fullName evidence="1">Uncharacterized protein</fullName>
    </submittedName>
</protein>